<dbReference type="Pfam" id="PF05378">
    <property type="entry name" value="Hydant_A_N"/>
    <property type="match status" value="1"/>
</dbReference>
<keyword evidence="6" id="KW-1185">Reference proteome</keyword>
<proteinExistence type="predicted"/>
<evidence type="ECO:0000259" key="1">
    <source>
        <dbReference type="Pfam" id="PF01968"/>
    </source>
</evidence>
<dbReference type="GeneID" id="20676213"/>
<sequence length="1048" mass="109724">MSSLPPTLRIGIDVGGTNTDGVLLDPSVSDDPTRAILSWHKSPTTSDPTIGIHVVLSTLLTQANVDPARIASVTIGTTHFINAVVEQDRARLAPVAVFRLCGPFSRDVPPAIDWPESPTERLRSIICAHSAFLDGGLEVDGEPIMDVREDQVAEQCALIKAKGIRSVVVNGVFAPVDISGKESQEERVGAWITKYYPEADVVLSKHVATLGFLERENAALLNASIRPYARTTIAAFQRAVAQRLHPGCPVFLTQNDGTILSAARAAHLPIRTFSSGPTNSMCGAAFLVRGMRAGAEDEGVKGPMLVVDIGGTTTDVGMLLPSGLPRQAAAITTIAGIRVNFSCPDVQSIGLGGGSIVRTTPTGTMTIGPDSVGHRIHERALVFGGDIHTATDYAVAIAAASSVSASTSSTSLAPSSDLAIGTPALATAVLPVPALPQYTRAVRRMLEGVIDRMKTSAADVPVLLVGGGAVLAPNTLKGASRILRSPLGGVANAVGAAIARVSGTVDTVVNTVDRTPQQIVDDVTSVAVARAVANGAVHGTVEIAEMEMIPLAYVANRARVVAKAIGDFDFSRPDAGASLLDSPDSEADAALQHSERANDIIDKDPLQPCTTANVKADAPSTSTSATPTAALDIVSYTPTVTRAREWIVSETDLEWIADGCYILGTGGGGTPYPDLVHLRQLMRRDGAVVRVVAPQDLKDDAVVACGGGKGSPTVGMEKLPANEMMEAQNLVYAQLGYKPDAVIALEIGGGNGLQGMLLGASTNMNIPTVDGDWMGRAYPVSWQITPVALSGEKAHFLPTAISDGKGNHMLMTSATSERMIERAFRAALSEMGSYVGCAKGPCSGRATKEWVVENTISLAWRIGRAVALCRARGEIDSVADAIIDQVGGHDAAKLLFRGKIVAVERKLIKGHVYGEVVIAAVADDVVSGAQATRVFTGKMKIPFKNENIVARVVDVDPATGAERETVVASVPDLICVCDAGTGAAIGTPEYRYGLLVSVLGIQASDKWTSTARGIEIGGPAAFGMDDVEYRPLGVFRTPRSVIDEYQPR</sequence>
<dbReference type="Pfam" id="PF01968">
    <property type="entry name" value="Hydantoinase_A"/>
    <property type="match status" value="1"/>
</dbReference>
<dbReference type="AlphaFoldDB" id="W4K3D8"/>
<dbReference type="GO" id="GO:0016787">
    <property type="term" value="F:hydrolase activity"/>
    <property type="evidence" value="ECO:0007669"/>
    <property type="project" value="InterPro"/>
</dbReference>
<evidence type="ECO:0000259" key="4">
    <source>
        <dbReference type="Pfam" id="PF20906"/>
    </source>
</evidence>
<dbReference type="OrthoDB" id="5404895at2759"/>
<feature type="domain" description="Hydantoinase A/oxoprolinase" evidence="1">
    <location>
        <begin position="215"/>
        <end position="395"/>
    </location>
</feature>
<dbReference type="Pfam" id="PF20906">
    <property type="entry name" value="S-Me-THD_C"/>
    <property type="match status" value="1"/>
</dbReference>
<dbReference type="PANTHER" id="PTHR11365">
    <property type="entry name" value="5-OXOPROLINASE RELATED"/>
    <property type="match status" value="1"/>
</dbReference>
<dbReference type="EMBL" id="KI925459">
    <property type="protein sequence ID" value="ETW80264.1"/>
    <property type="molecule type" value="Genomic_DNA"/>
</dbReference>
<dbReference type="InterPro" id="IPR024071">
    <property type="entry name" value="S-Me-THD_C_sf"/>
</dbReference>
<dbReference type="Gene3D" id="3.40.1610.10">
    <property type="entry name" value="CV3147-like domain"/>
    <property type="match status" value="1"/>
</dbReference>
<feature type="domain" description="S-Me-THD N-terminal" evidence="3">
    <location>
        <begin position="651"/>
        <end position="812"/>
    </location>
</feature>
<dbReference type="eggNOG" id="ENOG502QQBE">
    <property type="taxonomic scope" value="Eukaryota"/>
</dbReference>
<dbReference type="InterPro" id="IPR045079">
    <property type="entry name" value="Oxoprolinase-like"/>
</dbReference>
<name>W4K3D8_HETIT</name>
<evidence type="ECO:0008006" key="7">
    <source>
        <dbReference type="Google" id="ProtNLM"/>
    </source>
</evidence>
<dbReference type="InParanoid" id="W4K3D8"/>
<dbReference type="InterPro" id="IPR010318">
    <property type="entry name" value="S-Me-THD_N"/>
</dbReference>
<dbReference type="FunFam" id="3.40.1610.10:FF:000001">
    <property type="entry name" value="Hydantoinase, putative"/>
    <property type="match status" value="1"/>
</dbReference>
<dbReference type="Pfam" id="PF06032">
    <property type="entry name" value="S-Me-THD_N"/>
    <property type="match status" value="1"/>
</dbReference>
<dbReference type="InterPro" id="IPR043129">
    <property type="entry name" value="ATPase_NBD"/>
</dbReference>
<dbReference type="KEGG" id="hir:HETIRDRAFT_451904"/>
<gene>
    <name evidence="5" type="ORF">HETIRDRAFT_451904</name>
</gene>
<dbReference type="InterPro" id="IPR027479">
    <property type="entry name" value="S-Me-THD_N_sf"/>
</dbReference>
<dbReference type="InterPro" id="IPR048350">
    <property type="entry name" value="S-Me-THD-like_C"/>
</dbReference>
<evidence type="ECO:0000313" key="6">
    <source>
        <dbReference type="Proteomes" id="UP000030671"/>
    </source>
</evidence>
<feature type="domain" description="S-Me-THD-like C-terminal" evidence="4">
    <location>
        <begin position="817"/>
        <end position="1032"/>
    </location>
</feature>
<dbReference type="InterPro" id="IPR008040">
    <property type="entry name" value="Hydant_A_N"/>
</dbReference>
<dbReference type="Proteomes" id="UP000030671">
    <property type="component" value="Unassembled WGS sequence"/>
</dbReference>
<evidence type="ECO:0000259" key="3">
    <source>
        <dbReference type="Pfam" id="PF06032"/>
    </source>
</evidence>
<organism evidence="5 6">
    <name type="scientific">Heterobasidion irregulare (strain TC 32-1)</name>
    <dbReference type="NCBI Taxonomy" id="747525"/>
    <lineage>
        <taxon>Eukaryota</taxon>
        <taxon>Fungi</taxon>
        <taxon>Dikarya</taxon>
        <taxon>Basidiomycota</taxon>
        <taxon>Agaricomycotina</taxon>
        <taxon>Agaricomycetes</taxon>
        <taxon>Russulales</taxon>
        <taxon>Bondarzewiaceae</taxon>
        <taxon>Heterobasidion</taxon>
        <taxon>Heterobasidion annosum species complex</taxon>
    </lineage>
</organism>
<dbReference type="RefSeq" id="XP_009547038.1">
    <property type="nucleotide sequence ID" value="XM_009548743.1"/>
</dbReference>
<dbReference type="SUPFAM" id="SSF53067">
    <property type="entry name" value="Actin-like ATPase domain"/>
    <property type="match status" value="2"/>
</dbReference>
<protein>
    <recommendedName>
        <fullName evidence="7">Hydantoinase/oxoprolinase</fullName>
    </recommendedName>
</protein>
<evidence type="ECO:0000313" key="5">
    <source>
        <dbReference type="EMBL" id="ETW80264.1"/>
    </source>
</evidence>
<evidence type="ECO:0000259" key="2">
    <source>
        <dbReference type="Pfam" id="PF05378"/>
    </source>
</evidence>
<dbReference type="PANTHER" id="PTHR11365:SF10">
    <property type="entry name" value="HYDANTOINASE_OXOPROLINASE"/>
    <property type="match status" value="1"/>
</dbReference>
<feature type="domain" description="Hydantoinase/oxoprolinase N-terminal" evidence="2">
    <location>
        <begin position="9"/>
        <end position="193"/>
    </location>
</feature>
<dbReference type="Gene3D" id="2.40.390.10">
    <property type="entry name" value="CV3147-like"/>
    <property type="match status" value="1"/>
</dbReference>
<reference evidence="5 6" key="1">
    <citation type="journal article" date="2012" name="New Phytol.">
        <title>Insight into trade-off between wood decay and parasitism from the genome of a fungal forest pathogen.</title>
        <authorList>
            <person name="Olson A."/>
            <person name="Aerts A."/>
            <person name="Asiegbu F."/>
            <person name="Belbahri L."/>
            <person name="Bouzid O."/>
            <person name="Broberg A."/>
            <person name="Canback B."/>
            <person name="Coutinho P.M."/>
            <person name="Cullen D."/>
            <person name="Dalman K."/>
            <person name="Deflorio G."/>
            <person name="van Diepen L.T."/>
            <person name="Dunand C."/>
            <person name="Duplessis S."/>
            <person name="Durling M."/>
            <person name="Gonthier P."/>
            <person name="Grimwood J."/>
            <person name="Fossdal C.G."/>
            <person name="Hansson D."/>
            <person name="Henrissat B."/>
            <person name="Hietala A."/>
            <person name="Himmelstrand K."/>
            <person name="Hoffmeister D."/>
            <person name="Hogberg N."/>
            <person name="James T.Y."/>
            <person name="Karlsson M."/>
            <person name="Kohler A."/>
            <person name="Kues U."/>
            <person name="Lee Y.H."/>
            <person name="Lin Y.C."/>
            <person name="Lind M."/>
            <person name="Lindquist E."/>
            <person name="Lombard V."/>
            <person name="Lucas S."/>
            <person name="Lunden K."/>
            <person name="Morin E."/>
            <person name="Murat C."/>
            <person name="Park J."/>
            <person name="Raffaello T."/>
            <person name="Rouze P."/>
            <person name="Salamov A."/>
            <person name="Schmutz J."/>
            <person name="Solheim H."/>
            <person name="Stahlberg J."/>
            <person name="Velez H."/>
            <person name="de Vries R.P."/>
            <person name="Wiebenga A."/>
            <person name="Woodward S."/>
            <person name="Yakovlev I."/>
            <person name="Garbelotto M."/>
            <person name="Martin F."/>
            <person name="Grigoriev I.V."/>
            <person name="Stenlid J."/>
        </authorList>
    </citation>
    <scope>NUCLEOTIDE SEQUENCE [LARGE SCALE GENOMIC DNA]</scope>
    <source>
        <strain evidence="5 6">TC 32-1</strain>
    </source>
</reference>
<dbReference type="HOGENOM" id="CLU_007154_0_0_1"/>
<accession>W4K3D8</accession>
<dbReference type="SUPFAM" id="SSF160991">
    <property type="entry name" value="CV3147-like"/>
    <property type="match status" value="1"/>
</dbReference>
<dbReference type="InterPro" id="IPR002821">
    <property type="entry name" value="Hydantoinase_A"/>
</dbReference>